<dbReference type="InterPro" id="IPR000719">
    <property type="entry name" value="Prot_kinase_dom"/>
</dbReference>
<dbReference type="InterPro" id="IPR011009">
    <property type="entry name" value="Kinase-like_dom_sf"/>
</dbReference>
<keyword evidence="5" id="KW-1185">Reference proteome</keyword>
<dbReference type="SMART" id="SM00220">
    <property type="entry name" value="S_TKc"/>
    <property type="match status" value="1"/>
</dbReference>
<accession>A0AAD4SWN0</accession>
<feature type="domain" description="Protein kinase" evidence="3">
    <location>
        <begin position="1"/>
        <end position="232"/>
    </location>
</feature>
<comment type="similarity">
    <text evidence="1">Belongs to the protein kinase superfamily. STE Ser/Thr protein kinase family. STE20 subfamily.</text>
</comment>
<dbReference type="EMBL" id="JAJJMB010008202">
    <property type="protein sequence ID" value="KAI3925097.1"/>
    <property type="molecule type" value="Genomic_DNA"/>
</dbReference>
<dbReference type="Proteomes" id="UP001202328">
    <property type="component" value="Unassembled WGS sequence"/>
</dbReference>
<feature type="compositionally biased region" description="Basic and acidic residues" evidence="2">
    <location>
        <begin position="276"/>
        <end position="285"/>
    </location>
</feature>
<evidence type="ECO:0000313" key="5">
    <source>
        <dbReference type="Proteomes" id="UP001202328"/>
    </source>
</evidence>
<evidence type="ECO:0000259" key="3">
    <source>
        <dbReference type="PROSITE" id="PS50011"/>
    </source>
</evidence>
<dbReference type="GO" id="GO:0005524">
    <property type="term" value="F:ATP binding"/>
    <property type="evidence" value="ECO:0007669"/>
    <property type="project" value="InterPro"/>
</dbReference>
<dbReference type="Gene3D" id="1.10.510.10">
    <property type="entry name" value="Transferase(Phosphotransferase) domain 1"/>
    <property type="match status" value="1"/>
</dbReference>
<sequence length="488" mass="55071">MALLSHPNILKAHCSFTVNHHLWVVMPFMSAGSLHSIISSSFPDGLNEAAISVVLKETLNALLYLHDQGHLHRDIKAGNILVDSDGCVKLADFGVSASIYEPNSSYTSHSSSSSSNLMFNEVAGTPYWMAPEVIHSHVGYSFKADIWSFGITALELAHGRPPLSHLPPGKSLFMRITNGLRLSDYNEPNNMVNSNKIKKKFSKNFRDMVASCLAQDPYKRPTAEKLLKHPFFKNCTKSVDFLVKNMLQGLPTVEDRYREESVRFRRPIPSVDIDEEPRVTDQQHEDTDDEDDSLVVKHRRISGWNFNENVLELYPVFPTDTPQELSSSTSSSSSSSEITSHSDDENTEKQVKTKENREIQETSAVAVEQLSINDHDYSTTTSSTTISMVDVAPLIPNLETLMDSLDIERKMVSNLLNQIRTRSSPESLNAVVGDDEYQVRREEKLHEMVRKLSFELHQEKKKCFQLELELESLRNRVTNSGSQEISKN</sequence>
<feature type="region of interest" description="Disordered" evidence="2">
    <location>
        <begin position="268"/>
        <end position="294"/>
    </location>
</feature>
<dbReference type="AlphaFoldDB" id="A0AAD4SWN0"/>
<dbReference type="Pfam" id="PF00069">
    <property type="entry name" value="Pkinase"/>
    <property type="match status" value="1"/>
</dbReference>
<dbReference type="InterPro" id="IPR047173">
    <property type="entry name" value="STRAD_A/B-like"/>
</dbReference>
<feature type="compositionally biased region" description="Low complexity" evidence="2">
    <location>
        <begin position="326"/>
        <end position="339"/>
    </location>
</feature>
<dbReference type="PANTHER" id="PTHR48014">
    <property type="entry name" value="SERINE/THREONINE-PROTEIN KINASE FRAY2"/>
    <property type="match status" value="1"/>
</dbReference>
<dbReference type="PROSITE" id="PS50011">
    <property type="entry name" value="PROTEIN_KINASE_DOM"/>
    <property type="match status" value="1"/>
</dbReference>
<dbReference type="PANTHER" id="PTHR48014:SF7">
    <property type="entry name" value="SERINE_THREONINE-PROTEIN KINASE BLUS1"/>
    <property type="match status" value="1"/>
</dbReference>
<dbReference type="GO" id="GO:0043539">
    <property type="term" value="F:protein serine/threonine kinase activator activity"/>
    <property type="evidence" value="ECO:0007669"/>
    <property type="project" value="InterPro"/>
</dbReference>
<protein>
    <recommendedName>
        <fullName evidence="3">Protein kinase domain-containing protein</fullName>
    </recommendedName>
</protein>
<feature type="region of interest" description="Disordered" evidence="2">
    <location>
        <begin position="320"/>
        <end position="361"/>
    </location>
</feature>
<gene>
    <name evidence="4" type="ORF">MKW98_009747</name>
</gene>
<evidence type="ECO:0000256" key="2">
    <source>
        <dbReference type="SAM" id="MobiDB-lite"/>
    </source>
</evidence>
<dbReference type="GO" id="GO:0004672">
    <property type="term" value="F:protein kinase activity"/>
    <property type="evidence" value="ECO:0007669"/>
    <property type="project" value="InterPro"/>
</dbReference>
<reference evidence="4" key="1">
    <citation type="submission" date="2022-04" db="EMBL/GenBank/DDBJ databases">
        <title>A functionally conserved STORR gene fusion in Papaver species that diverged 16.8 million years ago.</title>
        <authorList>
            <person name="Catania T."/>
        </authorList>
    </citation>
    <scope>NUCLEOTIDE SEQUENCE</scope>
    <source>
        <strain evidence="4">S-188037</strain>
    </source>
</reference>
<comment type="caution">
    <text evidence="4">The sequence shown here is derived from an EMBL/GenBank/DDBJ whole genome shotgun (WGS) entry which is preliminary data.</text>
</comment>
<proteinExistence type="inferred from homology"/>
<feature type="compositionally biased region" description="Basic and acidic residues" evidence="2">
    <location>
        <begin position="340"/>
        <end position="360"/>
    </location>
</feature>
<name>A0AAD4SWN0_9MAGN</name>
<evidence type="ECO:0000256" key="1">
    <source>
        <dbReference type="ARBA" id="ARBA00008874"/>
    </source>
</evidence>
<evidence type="ECO:0000313" key="4">
    <source>
        <dbReference type="EMBL" id="KAI3925097.1"/>
    </source>
</evidence>
<dbReference type="SUPFAM" id="SSF56112">
    <property type="entry name" value="Protein kinase-like (PK-like)"/>
    <property type="match status" value="1"/>
</dbReference>
<organism evidence="4 5">
    <name type="scientific">Papaver atlanticum</name>
    <dbReference type="NCBI Taxonomy" id="357466"/>
    <lineage>
        <taxon>Eukaryota</taxon>
        <taxon>Viridiplantae</taxon>
        <taxon>Streptophyta</taxon>
        <taxon>Embryophyta</taxon>
        <taxon>Tracheophyta</taxon>
        <taxon>Spermatophyta</taxon>
        <taxon>Magnoliopsida</taxon>
        <taxon>Ranunculales</taxon>
        <taxon>Papaveraceae</taxon>
        <taxon>Papaveroideae</taxon>
        <taxon>Papaver</taxon>
    </lineage>
</organism>